<name>A0ABY6AXL5_9BURK</name>
<proteinExistence type="predicted"/>
<keyword evidence="1" id="KW-0812">Transmembrane</keyword>
<evidence type="ECO:0008006" key="4">
    <source>
        <dbReference type="Google" id="ProtNLM"/>
    </source>
</evidence>
<keyword evidence="1" id="KW-1133">Transmembrane helix</keyword>
<evidence type="ECO:0000256" key="1">
    <source>
        <dbReference type="SAM" id="Phobius"/>
    </source>
</evidence>
<evidence type="ECO:0000313" key="3">
    <source>
        <dbReference type="Proteomes" id="UP001064933"/>
    </source>
</evidence>
<keyword evidence="1" id="KW-0472">Membrane</keyword>
<reference evidence="2" key="1">
    <citation type="submission" date="2022-10" db="EMBL/GenBank/DDBJ databases">
        <title>Characterization and whole genome sequencing of a new Roseateles species, isolated from fresh water.</title>
        <authorList>
            <person name="Guliayeva D.Y."/>
            <person name="Akhremchuk A.E."/>
            <person name="Sikolenko M.A."/>
            <person name="Valentovich L.N."/>
            <person name="Sidarenka A.V."/>
        </authorList>
    </citation>
    <scope>NUCLEOTIDE SEQUENCE</scope>
    <source>
        <strain evidence="2">BIM B-1768</strain>
    </source>
</reference>
<feature type="transmembrane region" description="Helical" evidence="1">
    <location>
        <begin position="53"/>
        <end position="77"/>
    </location>
</feature>
<keyword evidence="3" id="KW-1185">Reference proteome</keyword>
<evidence type="ECO:0000313" key="2">
    <source>
        <dbReference type="EMBL" id="UXH77632.1"/>
    </source>
</evidence>
<dbReference type="EMBL" id="CP104562">
    <property type="protein sequence ID" value="UXH77632.1"/>
    <property type="molecule type" value="Genomic_DNA"/>
</dbReference>
<gene>
    <name evidence="2" type="ORF">N4261_22015</name>
</gene>
<sequence>MTAKKKTFKNRVGEWLGINPLRWLDSVRHMHALVDQTEAQHARHLASGSQQRTIALVVTVWLTTWVPWYAVLMGLLLSVRGNRVVFIHDDLPFSDAPRVASIVRHFIRRVMRRLAARYKVINLSDFFRDGTALSDEALARIARLAELNAVHKLRGETLTEGRSAYETLVRKQLRRALPAIERVVSEHDFDAIVMPGGVYGTSGLWIAAGEARGVRVSTYDAGAGLVLLAARGIAAQLQDIPDAFARVKQDAASPAREAVMLTLAHAEIEKRHSGRSSFNYQQSSGVADPLDPYKGAILIALNSSWDQAALGLHVVFKDSAQWIVESVRWILEHTDAKVVVRQHPAERFDLARTSDDYGALLRQVFGDHERLFFIAAANPLNSYDLLSVSSAVLAYTSTFGVEASALGKPTITASSSYYADLGFVWSAKSRERYFELLGQAARGQLTVTPAMARDALLCYYTTQVCNWNFTHFNPVSDDFFMRPMADLLAAPDVDVILTVLETGTPSAVLNHEHQLRKQLPTGDTVTHA</sequence>
<dbReference type="Pfam" id="PF05159">
    <property type="entry name" value="Capsule_synth"/>
    <property type="match status" value="1"/>
</dbReference>
<dbReference type="Proteomes" id="UP001064933">
    <property type="component" value="Chromosome"/>
</dbReference>
<accession>A0ABY6AXL5</accession>
<organism evidence="2 3">
    <name type="scientific">Roseateles amylovorans</name>
    <dbReference type="NCBI Taxonomy" id="2978473"/>
    <lineage>
        <taxon>Bacteria</taxon>
        <taxon>Pseudomonadati</taxon>
        <taxon>Pseudomonadota</taxon>
        <taxon>Betaproteobacteria</taxon>
        <taxon>Burkholderiales</taxon>
        <taxon>Sphaerotilaceae</taxon>
        <taxon>Roseateles</taxon>
    </lineage>
</organism>
<protein>
    <recommendedName>
        <fullName evidence="4">Capsule polysaccharide biosynthesis protein</fullName>
    </recommendedName>
</protein>
<dbReference type="SUPFAM" id="SSF53756">
    <property type="entry name" value="UDP-Glycosyltransferase/glycogen phosphorylase"/>
    <property type="match status" value="1"/>
</dbReference>
<dbReference type="InterPro" id="IPR007833">
    <property type="entry name" value="Capsule_polysaccharide_synth"/>
</dbReference>
<dbReference type="RefSeq" id="WP_261757384.1">
    <property type="nucleotide sequence ID" value="NZ_CP104562.2"/>
</dbReference>